<reference evidence="2" key="1">
    <citation type="submission" date="2018-06" db="EMBL/GenBank/DDBJ databases">
        <authorList>
            <person name="Zhirakovskaya E."/>
        </authorList>
    </citation>
    <scope>NUCLEOTIDE SEQUENCE</scope>
</reference>
<protein>
    <recommendedName>
        <fullName evidence="3">DUF945 domain-containing protein</fullName>
    </recommendedName>
</protein>
<dbReference type="InterPro" id="IPR010352">
    <property type="entry name" value="DUF945"/>
</dbReference>
<evidence type="ECO:0000256" key="1">
    <source>
        <dbReference type="SAM" id="Phobius"/>
    </source>
</evidence>
<gene>
    <name evidence="2" type="ORF">MNBD_GAMMA08-1833</name>
</gene>
<dbReference type="EMBL" id="UOFH01000261">
    <property type="protein sequence ID" value="VAW63908.1"/>
    <property type="molecule type" value="Genomic_DNA"/>
</dbReference>
<dbReference type="AlphaFoldDB" id="A0A3B0X6H1"/>
<keyword evidence="1" id="KW-0812">Transmembrane</keyword>
<accession>A0A3B0X6H1</accession>
<feature type="transmembrane region" description="Helical" evidence="1">
    <location>
        <begin position="12"/>
        <end position="32"/>
    </location>
</feature>
<proteinExistence type="predicted"/>
<name>A0A3B0X6H1_9ZZZZ</name>
<keyword evidence="1" id="KW-1133">Transmembrane helix</keyword>
<sequence>MSTKKISIAEIVLWFFVFILIIISLTPFALGFKIKSDYTTLINDVSELSQFDVAVVNYDQGLFSSAVTLAVKIPNMPEQVLFKEEVIHGPLYLGLLSQGKSPLVVAVIKGELDMASLQKTFIQQIFAGNNPLKYQTTINFSGDVAAQFYIPAVDTSFSDEHGPVYVLSSGVIMNEYYSSTTGLVKGDIQMPSFKIKSQVMAMNAESISMSFSGSMGANDIMVGDSVVSINLLDIDSGEEQFAVKDLVLHSVSADSAGLINTNTRVDARELLASNQKFGPLVLDLSVNGINAESLNQIQNVQSEVEEKLEQGVPPEQVNAMMTGQIMSIVPDLIKQAELKLNPLSINSELGKLEADMDFTLDGINADTPADPMFLLGAISLDLNLSIDEQLLKQFIQWELENNLQANIQLGSEKSKKIESNIPMEQKVSENIQGMIDESWLVMNEGVYISKISMHQGELLINNKPVDPMQQIMSSMGEVEGGAAAQQSP</sequence>
<evidence type="ECO:0000313" key="2">
    <source>
        <dbReference type="EMBL" id="VAW63908.1"/>
    </source>
</evidence>
<evidence type="ECO:0008006" key="3">
    <source>
        <dbReference type="Google" id="ProtNLM"/>
    </source>
</evidence>
<organism evidence="2">
    <name type="scientific">hydrothermal vent metagenome</name>
    <dbReference type="NCBI Taxonomy" id="652676"/>
    <lineage>
        <taxon>unclassified sequences</taxon>
        <taxon>metagenomes</taxon>
        <taxon>ecological metagenomes</taxon>
    </lineage>
</organism>
<keyword evidence="1" id="KW-0472">Membrane</keyword>
<dbReference type="Pfam" id="PF06097">
    <property type="entry name" value="DUF945"/>
    <property type="match status" value="1"/>
</dbReference>